<organism evidence="1 2">
    <name type="scientific">Choanephora cucurbitarum</name>
    <dbReference type="NCBI Taxonomy" id="101091"/>
    <lineage>
        <taxon>Eukaryota</taxon>
        <taxon>Fungi</taxon>
        <taxon>Fungi incertae sedis</taxon>
        <taxon>Mucoromycota</taxon>
        <taxon>Mucoromycotina</taxon>
        <taxon>Mucoromycetes</taxon>
        <taxon>Mucorales</taxon>
        <taxon>Mucorineae</taxon>
        <taxon>Choanephoraceae</taxon>
        <taxon>Choanephoroideae</taxon>
        <taxon>Choanephora</taxon>
    </lineage>
</organism>
<dbReference type="Proteomes" id="UP000093000">
    <property type="component" value="Unassembled WGS sequence"/>
</dbReference>
<evidence type="ECO:0000313" key="1">
    <source>
        <dbReference type="EMBL" id="OBZ91774.1"/>
    </source>
</evidence>
<evidence type="ECO:0000313" key="2">
    <source>
        <dbReference type="Proteomes" id="UP000093000"/>
    </source>
</evidence>
<dbReference type="STRING" id="101091.A0A1C7NWH3"/>
<protein>
    <submittedName>
        <fullName evidence="1">Uncharacterized protein</fullName>
    </submittedName>
</protein>
<proteinExistence type="predicted"/>
<dbReference type="AlphaFoldDB" id="A0A1C7NWH3"/>
<sequence length="233" mass="25976">MSLLRRQPILKQAVAQPYHQAISKQQRRPLSMWTIPKIILATTSKRNRGVILGTLGAASYLSSVMGPAVWVAAGGAASLFSWRLFRKTQKWWNYLSPILKSSDSQTEPSFSQAILSQIGTHRAAEVVRVEAIKSLKQYFSNSSRGKELLEQFGLDHPADLVWQDIHKSETERLEGNQHRVSSHFWLEDQTSSGPRGGSCEVTATAIVSGEGNIKLEQVKLSSPGWHQDEIIDL</sequence>
<keyword evidence="2" id="KW-1185">Reference proteome</keyword>
<gene>
    <name evidence="1" type="ORF">A0J61_00218</name>
</gene>
<comment type="caution">
    <text evidence="1">The sequence shown here is derived from an EMBL/GenBank/DDBJ whole genome shotgun (WGS) entry which is preliminary data.</text>
</comment>
<accession>A0A1C7NWH3</accession>
<reference evidence="1 2" key="1">
    <citation type="submission" date="2016-03" db="EMBL/GenBank/DDBJ databases">
        <title>Choanephora cucurbitarum.</title>
        <authorList>
            <person name="Min B."/>
            <person name="Park H."/>
            <person name="Park J.-H."/>
            <person name="Shin H.-D."/>
            <person name="Choi I.-G."/>
        </authorList>
    </citation>
    <scope>NUCLEOTIDE SEQUENCE [LARGE SCALE GENOMIC DNA]</scope>
    <source>
        <strain evidence="1 2">KUS-F28377</strain>
    </source>
</reference>
<dbReference type="EMBL" id="LUGH01000004">
    <property type="protein sequence ID" value="OBZ91774.1"/>
    <property type="molecule type" value="Genomic_DNA"/>
</dbReference>
<name>A0A1C7NWH3_9FUNG</name>
<dbReference type="OrthoDB" id="672793at2759"/>
<dbReference type="InParanoid" id="A0A1C7NWH3"/>